<evidence type="ECO:0000313" key="7">
    <source>
        <dbReference type="Proteomes" id="UP000601171"/>
    </source>
</evidence>
<evidence type="ECO:0000256" key="2">
    <source>
        <dbReference type="ARBA" id="ARBA00023125"/>
    </source>
</evidence>
<dbReference type="PRINTS" id="PR00038">
    <property type="entry name" value="HTHLUXR"/>
</dbReference>
<reference evidence="6" key="1">
    <citation type="submission" date="2020-08" db="EMBL/GenBank/DDBJ databases">
        <title>Genome public.</title>
        <authorList>
            <person name="Liu C."/>
            <person name="Sun Q."/>
        </authorList>
    </citation>
    <scope>NUCLEOTIDE SEQUENCE</scope>
    <source>
        <strain evidence="6">BX21</strain>
    </source>
</reference>
<dbReference type="RefSeq" id="WP_262428612.1">
    <property type="nucleotide sequence ID" value="NZ_JACRTG010000008.1"/>
</dbReference>
<comment type="caution">
    <text evidence="6">The sequence shown here is derived from an EMBL/GenBank/DDBJ whole genome shotgun (WGS) entry which is preliminary data.</text>
</comment>
<evidence type="ECO:0000259" key="5">
    <source>
        <dbReference type="PROSITE" id="PS50110"/>
    </source>
</evidence>
<dbReference type="PROSITE" id="PS50110">
    <property type="entry name" value="RESPONSE_REGULATORY"/>
    <property type="match status" value="1"/>
</dbReference>
<feature type="domain" description="HTH luxR-type" evidence="4">
    <location>
        <begin position="138"/>
        <end position="203"/>
    </location>
</feature>
<dbReference type="SUPFAM" id="SSF52172">
    <property type="entry name" value="CheY-like"/>
    <property type="match status" value="1"/>
</dbReference>
<dbReference type="Gene3D" id="3.40.50.2300">
    <property type="match status" value="1"/>
</dbReference>
<dbReference type="PROSITE" id="PS00622">
    <property type="entry name" value="HTH_LUXR_1"/>
    <property type="match status" value="1"/>
</dbReference>
<dbReference type="CDD" id="cd06170">
    <property type="entry name" value="LuxR_C_like"/>
    <property type="match status" value="1"/>
</dbReference>
<dbReference type="Pfam" id="PF00196">
    <property type="entry name" value="GerE"/>
    <property type="match status" value="1"/>
</dbReference>
<dbReference type="SMART" id="SM00448">
    <property type="entry name" value="REC"/>
    <property type="match status" value="1"/>
</dbReference>
<dbReference type="InterPro" id="IPR058245">
    <property type="entry name" value="NreC/VraR/RcsB-like_REC"/>
</dbReference>
<dbReference type="InterPro" id="IPR016032">
    <property type="entry name" value="Sig_transdc_resp-reg_C-effctor"/>
</dbReference>
<dbReference type="EMBL" id="JACRTG010000008">
    <property type="protein sequence ID" value="MBC8587140.1"/>
    <property type="molecule type" value="Genomic_DNA"/>
</dbReference>
<dbReference type="SUPFAM" id="SSF46894">
    <property type="entry name" value="C-terminal effector domain of the bipartite response regulators"/>
    <property type="match status" value="1"/>
</dbReference>
<dbReference type="InterPro" id="IPR011006">
    <property type="entry name" value="CheY-like_superfamily"/>
</dbReference>
<feature type="domain" description="Response regulatory" evidence="5">
    <location>
        <begin position="2"/>
        <end position="118"/>
    </location>
</feature>
<proteinExistence type="predicted"/>
<keyword evidence="7" id="KW-1185">Reference proteome</keyword>
<dbReference type="PANTHER" id="PTHR45566">
    <property type="entry name" value="HTH-TYPE TRANSCRIPTIONAL REGULATOR YHJB-RELATED"/>
    <property type="match status" value="1"/>
</dbReference>
<dbReference type="InterPro" id="IPR051015">
    <property type="entry name" value="EvgA-like"/>
</dbReference>
<evidence type="ECO:0000313" key="6">
    <source>
        <dbReference type="EMBL" id="MBC8587140.1"/>
    </source>
</evidence>
<sequence>MKILIVDDHPLVRKGISLTICFESDMKEIFEASNVNEALRIIKCERPDLAIVDLYLGQEDGLDIVKRSRIEKVDTKFLILTSSLKKDDFQRGMEIGIDGYILKEAFAEDIIYAIRVALRGKQFIDPEVIRYQATNIMENKTIGELTTREYDVLEELGKGLSNYEIAQNLYISENTVKKHVSNILSKLELTHRTQAALFVNNSGRI</sequence>
<organism evidence="6 7">
    <name type="scientific">Paratissierella segnis</name>
    <dbReference type="NCBI Taxonomy" id="2763679"/>
    <lineage>
        <taxon>Bacteria</taxon>
        <taxon>Bacillati</taxon>
        <taxon>Bacillota</taxon>
        <taxon>Tissierellia</taxon>
        <taxon>Tissierellales</taxon>
        <taxon>Tissierellaceae</taxon>
        <taxon>Paratissierella</taxon>
    </lineage>
</organism>
<keyword evidence="2" id="KW-0238">DNA-binding</keyword>
<dbReference type="InterPro" id="IPR001789">
    <property type="entry name" value="Sig_transdc_resp-reg_receiver"/>
</dbReference>
<evidence type="ECO:0000256" key="1">
    <source>
        <dbReference type="ARBA" id="ARBA00022553"/>
    </source>
</evidence>
<dbReference type="PANTHER" id="PTHR45566:SF2">
    <property type="entry name" value="NARL SUBFAMILY"/>
    <property type="match status" value="1"/>
</dbReference>
<dbReference type="GO" id="GO:0003677">
    <property type="term" value="F:DNA binding"/>
    <property type="evidence" value="ECO:0007669"/>
    <property type="project" value="UniProtKB-KW"/>
</dbReference>
<dbReference type="InterPro" id="IPR000792">
    <property type="entry name" value="Tscrpt_reg_LuxR_C"/>
</dbReference>
<dbReference type="GO" id="GO:0006355">
    <property type="term" value="P:regulation of DNA-templated transcription"/>
    <property type="evidence" value="ECO:0007669"/>
    <property type="project" value="InterPro"/>
</dbReference>
<accession>A0A926EVS6</accession>
<dbReference type="AlphaFoldDB" id="A0A926EVS6"/>
<name>A0A926EVS6_9FIRM</name>
<dbReference type="CDD" id="cd17535">
    <property type="entry name" value="REC_NarL-like"/>
    <property type="match status" value="1"/>
</dbReference>
<feature type="modified residue" description="4-aspartylphosphate" evidence="3">
    <location>
        <position position="53"/>
    </location>
</feature>
<gene>
    <name evidence="6" type="ORF">H8707_02635</name>
</gene>
<dbReference type="PROSITE" id="PS50043">
    <property type="entry name" value="HTH_LUXR_2"/>
    <property type="match status" value="1"/>
</dbReference>
<protein>
    <submittedName>
        <fullName evidence="6">Response regulator transcription factor</fullName>
    </submittedName>
</protein>
<dbReference type="Proteomes" id="UP000601171">
    <property type="component" value="Unassembled WGS sequence"/>
</dbReference>
<evidence type="ECO:0000256" key="3">
    <source>
        <dbReference type="PROSITE-ProRule" id="PRU00169"/>
    </source>
</evidence>
<dbReference type="GO" id="GO:0000160">
    <property type="term" value="P:phosphorelay signal transduction system"/>
    <property type="evidence" value="ECO:0007669"/>
    <property type="project" value="InterPro"/>
</dbReference>
<keyword evidence="1 3" id="KW-0597">Phosphoprotein</keyword>
<dbReference type="Pfam" id="PF00072">
    <property type="entry name" value="Response_reg"/>
    <property type="match status" value="1"/>
</dbReference>
<dbReference type="SMART" id="SM00421">
    <property type="entry name" value="HTH_LUXR"/>
    <property type="match status" value="1"/>
</dbReference>
<evidence type="ECO:0000259" key="4">
    <source>
        <dbReference type="PROSITE" id="PS50043"/>
    </source>
</evidence>